<comment type="caution">
    <text evidence="3">The sequence shown here is derived from an EMBL/GenBank/DDBJ whole genome shotgun (WGS) entry which is preliminary data.</text>
</comment>
<keyword evidence="1" id="KW-0963">Cytoplasm</keyword>
<dbReference type="Pfam" id="PF22788">
    <property type="entry name" value="COP9_hel_rpt"/>
    <property type="match status" value="1"/>
</dbReference>
<accession>A0A9P4XS62</accession>
<dbReference type="Proteomes" id="UP000801864">
    <property type="component" value="Unassembled WGS sequence"/>
</dbReference>
<keyword evidence="4" id="KW-1185">Reference proteome</keyword>
<name>A0A9P4XS62_9HYPO</name>
<dbReference type="EMBL" id="QLNT01000001">
    <property type="protein sequence ID" value="KAF3077677.1"/>
    <property type="molecule type" value="Genomic_DNA"/>
</dbReference>
<organism evidence="3 4">
    <name type="scientific">Trichoderma lentiforme</name>
    <dbReference type="NCBI Taxonomy" id="1567552"/>
    <lineage>
        <taxon>Eukaryota</taxon>
        <taxon>Fungi</taxon>
        <taxon>Dikarya</taxon>
        <taxon>Ascomycota</taxon>
        <taxon>Pezizomycotina</taxon>
        <taxon>Sordariomycetes</taxon>
        <taxon>Hypocreomycetidae</taxon>
        <taxon>Hypocreales</taxon>
        <taxon>Hypocreaceae</taxon>
        <taxon>Trichoderma</taxon>
    </lineage>
</organism>
<dbReference type="InterPro" id="IPR050756">
    <property type="entry name" value="CSN3"/>
</dbReference>
<dbReference type="AlphaFoldDB" id="A0A9P4XS62"/>
<dbReference type="PANTHER" id="PTHR10758:SF1">
    <property type="entry name" value="COP9 SIGNALOSOME COMPLEX SUBUNIT 3"/>
    <property type="match status" value="1"/>
</dbReference>
<evidence type="ECO:0000259" key="2">
    <source>
        <dbReference type="Pfam" id="PF22788"/>
    </source>
</evidence>
<dbReference type="GO" id="GO:0008180">
    <property type="term" value="C:COP9 signalosome"/>
    <property type="evidence" value="ECO:0007669"/>
    <property type="project" value="TreeGrafter"/>
</dbReference>
<feature type="domain" description="COP9 signalosome complex subunit 3 N-terminal helical repeats" evidence="2">
    <location>
        <begin position="47"/>
        <end position="285"/>
    </location>
</feature>
<dbReference type="GO" id="GO:0006511">
    <property type="term" value="P:ubiquitin-dependent protein catabolic process"/>
    <property type="evidence" value="ECO:0007669"/>
    <property type="project" value="TreeGrafter"/>
</dbReference>
<sequence>MDEVKRLLLDFSPSPASYPSTKSYDAAAKSYAASVTKLSSDVQTAIQRNPIEALQLVDPSTNSIGYLSIIDTLLRGSVPESTPRSLLLDEAVRFLLKFDPIQIRYVGSLFRSLLEDLGSFFSKQPLVAVELLANAILRIDPSGSVFTSTHLIMAKLAYDTNCIEPALKVLDADILFYPRNTHPARPENAKNLYDTEVEPYVYIASASLTDAIKSTSILEYHLLQALAYISRKDWPKAQVALERVIGHPIKDKGVSKIMVDGYKKWLLVGLLREGRPPSFPSYITNATKSTYNGLSEAYNNIATLFTTDGASALKEEFEKGRPTWEEDSNLTLLEEALVSYQKWQVINLRRIYHQVSVSQIRQTTLSAQTAETLKDDGEVLQLVSDMIDSGMLKGKLQVGLTAGESYVTFHEEHDLMTEADFAREVARSHASIETLTKQYRVTNERLSSTKDYARHLVREQKRMDKDIADAGVGFDTHIEDEDLMTGVLGGA</sequence>
<evidence type="ECO:0000313" key="4">
    <source>
        <dbReference type="Proteomes" id="UP000801864"/>
    </source>
</evidence>
<evidence type="ECO:0000256" key="1">
    <source>
        <dbReference type="ARBA" id="ARBA00022490"/>
    </source>
</evidence>
<evidence type="ECO:0000313" key="3">
    <source>
        <dbReference type="EMBL" id="KAF3077677.1"/>
    </source>
</evidence>
<proteinExistence type="predicted"/>
<protein>
    <recommendedName>
        <fullName evidence="2">COP9 signalosome complex subunit 3 N-terminal helical repeats domain-containing protein</fullName>
    </recommendedName>
</protein>
<reference evidence="3 4" key="1">
    <citation type="submission" date="2018-06" db="EMBL/GenBank/DDBJ databases">
        <title>Genome analysis of cellulolytic fungus Trichoderma lentiforme CFAM-422.</title>
        <authorList>
            <person name="Steindorff A.S."/>
            <person name="Formighieri E.F."/>
            <person name="Midorikawa G.E.O."/>
            <person name="Tamietti M.S."/>
            <person name="Ramos E.Z."/>
            <person name="Silva A.S."/>
            <person name="Bon E.P.S."/>
            <person name="Mendes T.D."/>
            <person name="Damaso M.C.T."/>
            <person name="Favaro L.C.L."/>
        </authorList>
    </citation>
    <scope>NUCLEOTIDE SEQUENCE [LARGE SCALE GENOMIC DNA]</scope>
    <source>
        <strain evidence="3 4">CFAM-422</strain>
    </source>
</reference>
<dbReference type="InterPro" id="IPR055089">
    <property type="entry name" value="COP9_N"/>
</dbReference>
<dbReference type="PANTHER" id="PTHR10758">
    <property type="entry name" value="26S PROTEASOME NON-ATPASE REGULATORY SUBUNIT 3/COP9 SIGNALOSOME COMPLEX SUBUNIT 3"/>
    <property type="match status" value="1"/>
</dbReference>
<gene>
    <name evidence="3" type="ORF">CFAM422_000434</name>
</gene>